<dbReference type="Proteomes" id="UP000489600">
    <property type="component" value="Unassembled WGS sequence"/>
</dbReference>
<name>A0A565CC79_9BRAS</name>
<comment type="caution">
    <text evidence="2">The sequence shown here is derived from an EMBL/GenBank/DDBJ whole genome shotgun (WGS) entry which is preliminary data.</text>
</comment>
<feature type="region of interest" description="Disordered" evidence="1">
    <location>
        <begin position="51"/>
        <end position="165"/>
    </location>
</feature>
<reference evidence="2" key="1">
    <citation type="submission" date="2019-07" db="EMBL/GenBank/DDBJ databases">
        <authorList>
            <person name="Dittberner H."/>
        </authorList>
    </citation>
    <scope>NUCLEOTIDE SEQUENCE [LARGE SCALE GENOMIC DNA]</scope>
</reference>
<feature type="region of interest" description="Disordered" evidence="1">
    <location>
        <begin position="1"/>
        <end position="21"/>
    </location>
</feature>
<keyword evidence="3" id="KW-1185">Reference proteome</keyword>
<dbReference type="AlphaFoldDB" id="A0A565CC79"/>
<feature type="compositionally biased region" description="Low complexity" evidence="1">
    <location>
        <begin position="138"/>
        <end position="149"/>
    </location>
</feature>
<sequence length="218" mass="24426">MTSKRGKGKGIATGEGVEKKGTIYERMVFSDALEEHETKARNVKEILQWTRKASATKKVETSNQQWRPKADQSGTMTQGASSKSTKESVSMPLKRRRLSSSDDGKEKRARHEEPKETNHSPSIFERLGPQTTPALNNTSSEGRNSASRSSRSKTTDSKYSESQKSASLIIKRMQKGAKGVLSMIELLTQVKGTNPSHYILKIKHILKLDIMHMPEVYY</sequence>
<protein>
    <submittedName>
        <fullName evidence="2">Uncharacterized protein</fullName>
    </submittedName>
</protein>
<feature type="compositionally biased region" description="Basic and acidic residues" evidence="1">
    <location>
        <begin position="99"/>
        <end position="118"/>
    </location>
</feature>
<feature type="compositionally biased region" description="Polar residues" evidence="1">
    <location>
        <begin position="61"/>
        <end position="83"/>
    </location>
</feature>
<gene>
    <name evidence="2" type="ORF">ANE_LOCUS21653</name>
</gene>
<evidence type="ECO:0000313" key="2">
    <source>
        <dbReference type="EMBL" id="VVB11209.1"/>
    </source>
</evidence>
<organism evidence="2 3">
    <name type="scientific">Arabis nemorensis</name>
    <dbReference type="NCBI Taxonomy" id="586526"/>
    <lineage>
        <taxon>Eukaryota</taxon>
        <taxon>Viridiplantae</taxon>
        <taxon>Streptophyta</taxon>
        <taxon>Embryophyta</taxon>
        <taxon>Tracheophyta</taxon>
        <taxon>Spermatophyta</taxon>
        <taxon>Magnoliopsida</taxon>
        <taxon>eudicotyledons</taxon>
        <taxon>Gunneridae</taxon>
        <taxon>Pentapetalae</taxon>
        <taxon>rosids</taxon>
        <taxon>malvids</taxon>
        <taxon>Brassicales</taxon>
        <taxon>Brassicaceae</taxon>
        <taxon>Arabideae</taxon>
        <taxon>Arabis</taxon>
    </lineage>
</organism>
<accession>A0A565CC79</accession>
<proteinExistence type="predicted"/>
<evidence type="ECO:0000256" key="1">
    <source>
        <dbReference type="SAM" id="MobiDB-lite"/>
    </source>
</evidence>
<dbReference type="EMBL" id="CABITT030000007">
    <property type="protein sequence ID" value="VVB11209.1"/>
    <property type="molecule type" value="Genomic_DNA"/>
</dbReference>
<evidence type="ECO:0000313" key="3">
    <source>
        <dbReference type="Proteomes" id="UP000489600"/>
    </source>
</evidence>